<evidence type="ECO:0000256" key="2">
    <source>
        <dbReference type="SAM" id="SignalP"/>
    </source>
</evidence>
<dbReference type="SUPFAM" id="SSF158791">
    <property type="entry name" value="MgtE N-terminal domain-like"/>
    <property type="match status" value="1"/>
</dbReference>
<evidence type="ECO:0000256" key="1">
    <source>
        <dbReference type="SAM" id="MobiDB-lite"/>
    </source>
</evidence>
<comment type="caution">
    <text evidence="3">The sequence shown here is derived from an EMBL/GenBank/DDBJ whole genome shotgun (WGS) entry which is preliminary data.</text>
</comment>
<name>A0A7V7TUQ6_9HYPH</name>
<dbReference type="AlphaFoldDB" id="A0A7V7TUQ6"/>
<feature type="chain" id="PRO_5031092497" evidence="2">
    <location>
        <begin position="26"/>
        <end position="198"/>
    </location>
</feature>
<dbReference type="Proteomes" id="UP000432089">
    <property type="component" value="Unassembled WGS sequence"/>
</dbReference>
<accession>A0A7V7TUQ6</accession>
<feature type="signal peptide" evidence="2">
    <location>
        <begin position="1"/>
        <end position="25"/>
    </location>
</feature>
<reference evidence="3 4" key="1">
    <citation type="submission" date="2019-09" db="EMBL/GenBank/DDBJ databases">
        <title>YIM 132180 draft genome.</title>
        <authorList>
            <person name="Zhang K."/>
        </authorList>
    </citation>
    <scope>NUCLEOTIDE SEQUENCE [LARGE SCALE GENOMIC DNA]</scope>
    <source>
        <strain evidence="3 4">YIM 132180</strain>
    </source>
</reference>
<proteinExistence type="predicted"/>
<keyword evidence="4" id="KW-1185">Reference proteome</keyword>
<protein>
    <submittedName>
        <fullName evidence="3">MotE family protein</fullName>
    </submittedName>
</protein>
<sequence>MTLRSARTLFCAAALLAAAALPARAESESAEGAKAPPPPDQTVVRVIGPDGKPAAPDVPTSDVGRYCSAIADPAREARIAAQTKKLKDLETQVNARIDELEQKRADYQSWLKERQAFLDSTSDIMTDIYAKMKPDAAAQQLAAVDRPTAAAVLAKLKPRASGAILSEMPAAVAAELGTLIVAKTGRTPDGATAASGKG</sequence>
<dbReference type="RefSeq" id="WP_150973165.1">
    <property type="nucleotide sequence ID" value="NZ_VZDO01000022.1"/>
</dbReference>
<evidence type="ECO:0000313" key="3">
    <source>
        <dbReference type="EMBL" id="KAB0676519.1"/>
    </source>
</evidence>
<keyword evidence="2" id="KW-0732">Signal</keyword>
<dbReference type="EMBL" id="VZDO01000022">
    <property type="protein sequence ID" value="KAB0676519.1"/>
    <property type="molecule type" value="Genomic_DNA"/>
</dbReference>
<organism evidence="3 4">
    <name type="scientific">Plantimonas leprariae</name>
    <dbReference type="NCBI Taxonomy" id="2615207"/>
    <lineage>
        <taxon>Bacteria</taxon>
        <taxon>Pseudomonadati</taxon>
        <taxon>Pseudomonadota</taxon>
        <taxon>Alphaproteobacteria</taxon>
        <taxon>Hyphomicrobiales</taxon>
        <taxon>Aurantimonadaceae</taxon>
        <taxon>Plantimonas</taxon>
    </lineage>
</organism>
<feature type="region of interest" description="Disordered" evidence="1">
    <location>
        <begin position="25"/>
        <end position="63"/>
    </location>
</feature>
<evidence type="ECO:0000313" key="4">
    <source>
        <dbReference type="Proteomes" id="UP000432089"/>
    </source>
</evidence>
<gene>
    <name evidence="3" type="ORF">F6X38_20740</name>
</gene>